<dbReference type="GO" id="GO:0052572">
    <property type="term" value="P:response to host immune response"/>
    <property type="evidence" value="ECO:0007669"/>
    <property type="project" value="TreeGrafter"/>
</dbReference>
<evidence type="ECO:0000313" key="8">
    <source>
        <dbReference type="Proteomes" id="UP000192335"/>
    </source>
</evidence>
<feature type="domain" description="PPE-PPW subfamily C-terminal" evidence="4">
    <location>
        <begin position="475"/>
        <end position="518"/>
    </location>
</feature>
<evidence type="ECO:0000313" key="6">
    <source>
        <dbReference type="EMBL" id="VAZ83120.1"/>
    </source>
</evidence>
<dbReference type="GeneID" id="66600559"/>
<feature type="region of interest" description="Disordered" evidence="2">
    <location>
        <begin position="499"/>
        <end position="535"/>
    </location>
</feature>
<protein>
    <submittedName>
        <fullName evidence="6">PPE family protein PPE20</fullName>
    </submittedName>
</protein>
<sequence length="535" mass="54969">MTAPVWLASPPEVHSALLNSGPGPEPLLTAAAGWSSLSDEYASVAAELGTLLAAVQAGVWRGPSADAFVAAYGPYLAWLTQASADSATAAARHQTLAAAYTAALAAMPTLPELAANHVSHAGLVATNFFGINTIPIALNEADYVRMWIQAATTMATYQAISGSAVTSIPQTGPAPPILKSNTPAQESGKAGDSGHATPIDNLIAEILKVISGGRIIWDPANGTLNGLPYDAYTNPGQPIWWLARALEFFQDGEEFWRLLFTNPVAAVEFLFSILVFDLPTHIMQIVTWLAQSPQLLAVALGQTIATLGAATGFAGLAGLAATQVAAIPVPGPEPVLMLPMTLPVAGIAPTLPTATASATAPASAPAPPAGIAASTPAPTPAAGIEGFPPFVVGGPTIGSDSRLSTRAQTKEPASDSAAAAAAAQASDRREARARRRRRTPTNERGHRDEFAEMELDGNLAAPRPDELQVSGESAWGAGPLGSRGTARTQTLVEAAGFATLDGSGLGDGARTPMIPGTWNAKADNGTDDPHHNQKQ</sequence>
<evidence type="ECO:0000256" key="2">
    <source>
        <dbReference type="SAM" id="MobiDB-lite"/>
    </source>
</evidence>
<evidence type="ECO:0000259" key="3">
    <source>
        <dbReference type="Pfam" id="PF00823"/>
    </source>
</evidence>
<gene>
    <name evidence="5" type="ORF">B4U45_24435</name>
    <name evidence="6" type="ORF">LAUMK42_01932</name>
    <name evidence="7" type="ORF">LAUMK4_01717</name>
</gene>
<evidence type="ECO:0000259" key="4">
    <source>
        <dbReference type="Pfam" id="PF18878"/>
    </source>
</evidence>
<feature type="region of interest" description="Disordered" evidence="2">
    <location>
        <begin position="171"/>
        <end position="196"/>
    </location>
</feature>
<evidence type="ECO:0000313" key="7">
    <source>
        <dbReference type="EMBL" id="VAZ91278.1"/>
    </source>
</evidence>
<dbReference type="Gene3D" id="1.20.1260.20">
    <property type="entry name" value="PPE superfamily"/>
    <property type="match status" value="1"/>
</dbReference>
<dbReference type="RefSeq" id="WP_083154596.1">
    <property type="nucleotide sequence ID" value="NZ_CADEAW010000098.1"/>
</dbReference>
<feature type="region of interest" description="Disordered" evidence="2">
    <location>
        <begin position="462"/>
        <end position="487"/>
    </location>
</feature>
<dbReference type="EMBL" id="MWQA01000001">
    <property type="protein sequence ID" value="ORC09277.1"/>
    <property type="molecule type" value="Genomic_DNA"/>
</dbReference>
<organism evidence="6 10">
    <name type="scientific">Mycobacterium persicum</name>
    <dbReference type="NCBI Taxonomy" id="1487726"/>
    <lineage>
        <taxon>Bacteria</taxon>
        <taxon>Bacillati</taxon>
        <taxon>Actinomycetota</taxon>
        <taxon>Actinomycetes</taxon>
        <taxon>Mycobacteriales</taxon>
        <taxon>Mycobacteriaceae</taxon>
        <taxon>Mycobacterium</taxon>
    </lineage>
</organism>
<reference evidence="9 10" key="2">
    <citation type="submission" date="2018-09" db="EMBL/GenBank/DDBJ databases">
        <authorList>
            <person name="Tagini F."/>
        </authorList>
    </citation>
    <scope>NUCLEOTIDE SEQUENCE [LARGE SCALE GENOMIC DNA]</scope>
    <source>
        <strain evidence="7 9">MK4</strain>
        <strain evidence="6 10">MK42</strain>
    </source>
</reference>
<dbReference type="InterPro" id="IPR000030">
    <property type="entry name" value="PPE_dom"/>
</dbReference>
<dbReference type="SUPFAM" id="SSF140459">
    <property type="entry name" value="PE/PPE dimer-like"/>
    <property type="match status" value="1"/>
</dbReference>
<feature type="compositionally biased region" description="Low complexity" evidence="2">
    <location>
        <begin position="414"/>
        <end position="425"/>
    </location>
</feature>
<evidence type="ECO:0000313" key="5">
    <source>
        <dbReference type="EMBL" id="ORC09277.1"/>
    </source>
</evidence>
<feature type="compositionally biased region" description="Polar residues" evidence="2">
    <location>
        <begin position="398"/>
        <end position="407"/>
    </location>
</feature>
<evidence type="ECO:0000313" key="10">
    <source>
        <dbReference type="Proteomes" id="UP000279331"/>
    </source>
</evidence>
<dbReference type="Proteomes" id="UP000279331">
    <property type="component" value="Unassembled WGS sequence"/>
</dbReference>
<dbReference type="Proteomes" id="UP000271464">
    <property type="component" value="Unassembled WGS sequence"/>
</dbReference>
<feature type="compositionally biased region" description="Low complexity" evidence="2">
    <location>
        <begin position="357"/>
        <end position="382"/>
    </location>
</feature>
<dbReference type="AlphaFoldDB" id="A0A1X0LE93"/>
<evidence type="ECO:0000256" key="1">
    <source>
        <dbReference type="ARBA" id="ARBA00010652"/>
    </source>
</evidence>
<name>A0A1X0LE93_9MYCO</name>
<dbReference type="PANTHER" id="PTHR46766">
    <property type="entry name" value="GLUTAMINE-RICH PROTEIN 2"/>
    <property type="match status" value="1"/>
</dbReference>
<proteinExistence type="inferred from homology"/>
<dbReference type="EMBL" id="UPHM01000034">
    <property type="protein sequence ID" value="VAZ91278.1"/>
    <property type="molecule type" value="Genomic_DNA"/>
</dbReference>
<comment type="caution">
    <text evidence="6">The sequence shown here is derived from an EMBL/GenBank/DDBJ whole genome shotgun (WGS) entry which is preliminary data.</text>
</comment>
<evidence type="ECO:0000313" key="9">
    <source>
        <dbReference type="Proteomes" id="UP000271464"/>
    </source>
</evidence>
<feature type="region of interest" description="Disordered" evidence="2">
    <location>
        <begin position="357"/>
        <end position="448"/>
    </location>
</feature>
<dbReference type="Proteomes" id="UP000192335">
    <property type="component" value="Unassembled WGS sequence"/>
</dbReference>
<comment type="similarity">
    <text evidence="1">Belongs to the mycobacterial PPE family.</text>
</comment>
<feature type="domain" description="PPE" evidence="3">
    <location>
        <begin position="6"/>
        <end position="168"/>
    </location>
</feature>
<reference evidence="5 8" key="1">
    <citation type="submission" date="2017-02" db="EMBL/GenBank/DDBJ databases">
        <title>Mycobacterium kansasii genomes.</title>
        <authorList>
            <person name="Borowka P."/>
            <person name="Strapagiel D."/>
            <person name="Marciniak B."/>
            <person name="Lach J."/>
            <person name="Bakula Z."/>
            <person name="Van Ingen J."/>
            <person name="Safianowska A."/>
            <person name="Brzostek A."/>
            <person name="Dziadek J."/>
            <person name="Jagielski T."/>
        </authorList>
    </citation>
    <scope>NUCLEOTIDE SEQUENCE [LARGE SCALE GENOMIC DNA]</scope>
    <source>
        <strain evidence="5 8">12MK</strain>
    </source>
</reference>
<accession>A0A1X0LE93</accession>
<dbReference type="InterPro" id="IPR043641">
    <property type="entry name" value="PPE-PPW_C"/>
</dbReference>
<dbReference type="Pfam" id="PF18878">
    <property type="entry name" value="PPE-PPW"/>
    <property type="match status" value="1"/>
</dbReference>
<dbReference type="EMBL" id="UPHL01000045">
    <property type="protein sequence ID" value="VAZ83120.1"/>
    <property type="molecule type" value="Genomic_DNA"/>
</dbReference>
<keyword evidence="9" id="KW-1185">Reference proteome</keyword>
<dbReference type="InterPro" id="IPR038332">
    <property type="entry name" value="PPE_sf"/>
</dbReference>
<dbReference type="Pfam" id="PF00823">
    <property type="entry name" value="PPE"/>
    <property type="match status" value="1"/>
</dbReference>
<dbReference type="FunFam" id="1.20.1260.20:FF:000001">
    <property type="entry name" value="PPE family protein PPE41"/>
    <property type="match status" value="1"/>
</dbReference>
<dbReference type="PANTHER" id="PTHR46766:SF1">
    <property type="entry name" value="GLUTAMINE-RICH PROTEIN 2"/>
    <property type="match status" value="1"/>
</dbReference>